<feature type="binding site" evidence="11">
    <location>
        <position position="67"/>
    </location>
    <ligand>
        <name>substrate</name>
    </ligand>
</feature>
<comment type="function">
    <text evidence="1 11">Catalyzes the conversion of dihydroorotate to orotate with quinone as electron acceptor.</text>
</comment>
<evidence type="ECO:0000256" key="2">
    <source>
        <dbReference type="ARBA" id="ARBA00004370"/>
    </source>
</evidence>
<dbReference type="InterPro" id="IPR050074">
    <property type="entry name" value="DHO_dehydrogenase"/>
</dbReference>
<gene>
    <name evidence="11" type="primary">pyrD</name>
    <name evidence="13" type="ORF">ABR82_03520</name>
</gene>
<dbReference type="GO" id="GO:0006207">
    <property type="term" value="P:'de novo' pyrimidine nucleobase biosynthetic process"/>
    <property type="evidence" value="ECO:0007669"/>
    <property type="project" value="UniProtKB-UniRule"/>
</dbReference>
<feature type="binding site" evidence="11">
    <location>
        <position position="183"/>
    </location>
    <ligand>
        <name>substrate</name>
    </ligand>
</feature>
<dbReference type="AlphaFoldDB" id="A0A0R2RN44"/>
<dbReference type="Pfam" id="PF01180">
    <property type="entry name" value="DHO_dh"/>
    <property type="match status" value="1"/>
</dbReference>
<feature type="binding site" evidence="11">
    <location>
        <position position="145"/>
    </location>
    <ligand>
        <name>FMN</name>
        <dbReference type="ChEBI" id="CHEBI:58210"/>
    </ligand>
</feature>
<dbReference type="InterPro" id="IPR013785">
    <property type="entry name" value="Aldolase_TIM"/>
</dbReference>
<keyword evidence="5 11" id="KW-0285">Flavoprotein</keyword>
<dbReference type="EMBL" id="LIBO01000058">
    <property type="protein sequence ID" value="KRO62562.1"/>
    <property type="molecule type" value="Genomic_DNA"/>
</dbReference>
<feature type="binding site" evidence="11">
    <location>
        <position position="219"/>
    </location>
    <ligand>
        <name>FMN</name>
        <dbReference type="ChEBI" id="CHEBI:58210"/>
    </ligand>
</feature>
<evidence type="ECO:0000256" key="6">
    <source>
        <dbReference type="ARBA" id="ARBA00022643"/>
    </source>
</evidence>
<dbReference type="HAMAP" id="MF_00225">
    <property type="entry name" value="DHO_dh_type2"/>
    <property type="match status" value="1"/>
</dbReference>
<accession>A0A0R2RN44</accession>
<comment type="pathway">
    <text evidence="3 11">Pyrimidine metabolism; UMP biosynthesis via de novo pathway; orotate from (S)-dihydroorotate (quinone route): step 1/1.</text>
</comment>
<name>A0A0R2RN44_9BACT</name>
<comment type="subcellular location">
    <subcellularLocation>
        <location evidence="11">Cell membrane</location>
        <topology evidence="11">Peripheral membrane protein</topology>
    </subcellularLocation>
    <subcellularLocation>
        <location evidence="2">Membrane</location>
    </subcellularLocation>
</comment>
<organism evidence="13 14">
    <name type="scientific">Verrucomicrobia subdivision 6 bacterium BACL9 MAG-120507-bin52</name>
    <dbReference type="NCBI Taxonomy" id="1655590"/>
    <lineage>
        <taxon>Bacteria</taxon>
        <taxon>Pseudomonadati</taxon>
        <taxon>Verrucomicrobiota</taxon>
        <taxon>Verrucomicrobiia</taxon>
        <taxon>Verrucomicrobiales</taxon>
        <taxon>Verrucomicrobia subdivision 6</taxon>
    </lineage>
</organism>
<evidence type="ECO:0000256" key="5">
    <source>
        <dbReference type="ARBA" id="ARBA00022630"/>
    </source>
</evidence>
<evidence type="ECO:0000256" key="3">
    <source>
        <dbReference type="ARBA" id="ARBA00005161"/>
    </source>
</evidence>
<dbReference type="NCBIfam" id="TIGR01036">
    <property type="entry name" value="pyrD_sub2"/>
    <property type="match status" value="1"/>
</dbReference>
<dbReference type="SUPFAM" id="SSF51395">
    <property type="entry name" value="FMN-linked oxidoreductases"/>
    <property type="match status" value="1"/>
</dbReference>
<evidence type="ECO:0000256" key="1">
    <source>
        <dbReference type="ARBA" id="ARBA00003125"/>
    </source>
</evidence>
<comment type="caution">
    <text evidence="13">The sequence shown here is derived from an EMBL/GenBank/DDBJ whole genome shotgun (WGS) entry which is preliminary data.</text>
</comment>
<keyword evidence="9 11" id="KW-0472">Membrane</keyword>
<dbReference type="GO" id="GO:0044205">
    <property type="term" value="P:'de novo' UMP biosynthetic process"/>
    <property type="evidence" value="ECO:0007669"/>
    <property type="project" value="UniProtKB-UniRule"/>
</dbReference>
<dbReference type="PIRSF" id="PIRSF000164">
    <property type="entry name" value="DHO_oxidase"/>
    <property type="match status" value="1"/>
</dbReference>
<evidence type="ECO:0000256" key="4">
    <source>
        <dbReference type="ARBA" id="ARBA00005359"/>
    </source>
</evidence>
<dbReference type="GO" id="GO:0005886">
    <property type="term" value="C:plasma membrane"/>
    <property type="evidence" value="ECO:0007669"/>
    <property type="project" value="UniProtKB-SubCell"/>
</dbReference>
<keyword evidence="6 11" id="KW-0288">FMN</keyword>
<dbReference type="InterPro" id="IPR005719">
    <property type="entry name" value="Dihydroorotate_DH_2"/>
</dbReference>
<feature type="binding site" evidence="11">
    <location>
        <begin position="316"/>
        <end position="317"/>
    </location>
    <ligand>
        <name>FMN</name>
        <dbReference type="ChEBI" id="CHEBI:58210"/>
    </ligand>
</feature>
<evidence type="ECO:0000256" key="7">
    <source>
        <dbReference type="ARBA" id="ARBA00022975"/>
    </source>
</evidence>
<evidence type="ECO:0000256" key="9">
    <source>
        <dbReference type="ARBA" id="ARBA00023136"/>
    </source>
</evidence>
<feature type="domain" description="Dihydroorotate dehydrogenase catalytic" evidence="12">
    <location>
        <begin position="49"/>
        <end position="332"/>
    </location>
</feature>
<dbReference type="InterPro" id="IPR012135">
    <property type="entry name" value="Dihydroorotate_DH_1_2"/>
</dbReference>
<feature type="binding site" evidence="11">
    <location>
        <position position="178"/>
    </location>
    <ligand>
        <name>FMN</name>
        <dbReference type="ChEBI" id="CHEBI:58210"/>
    </ligand>
</feature>
<dbReference type="EC" id="1.3.5.2" evidence="11"/>
<dbReference type="InterPro" id="IPR005720">
    <property type="entry name" value="Dihydroorotate_DH_cat"/>
</dbReference>
<proteinExistence type="inferred from homology"/>
<evidence type="ECO:0000256" key="10">
    <source>
        <dbReference type="ARBA" id="ARBA00048639"/>
    </source>
</evidence>
<comment type="cofactor">
    <cofactor evidence="11">
        <name>FMN</name>
        <dbReference type="ChEBI" id="CHEBI:58210"/>
    </cofactor>
    <text evidence="11">Binds 1 FMN per subunit.</text>
</comment>
<dbReference type="GO" id="GO:0005737">
    <property type="term" value="C:cytoplasm"/>
    <property type="evidence" value="ECO:0007669"/>
    <property type="project" value="InterPro"/>
</dbReference>
<dbReference type="PROSITE" id="PS00911">
    <property type="entry name" value="DHODEHASE_1"/>
    <property type="match status" value="1"/>
</dbReference>
<evidence type="ECO:0000256" key="11">
    <source>
        <dbReference type="HAMAP-Rule" id="MF_00225"/>
    </source>
</evidence>
<keyword evidence="11" id="KW-1003">Cell membrane</keyword>
<feature type="binding site" evidence="11">
    <location>
        <position position="247"/>
    </location>
    <ligand>
        <name>FMN</name>
        <dbReference type="ChEBI" id="CHEBI:58210"/>
    </ligand>
</feature>
<feature type="binding site" evidence="11">
    <location>
        <begin position="63"/>
        <end position="67"/>
    </location>
    <ligand>
        <name>FMN</name>
        <dbReference type="ChEBI" id="CHEBI:58210"/>
    </ligand>
</feature>
<dbReference type="CDD" id="cd04738">
    <property type="entry name" value="DHOD_2_like"/>
    <property type="match status" value="1"/>
</dbReference>
<evidence type="ECO:0000313" key="14">
    <source>
        <dbReference type="Proteomes" id="UP000051269"/>
    </source>
</evidence>
<evidence type="ECO:0000259" key="12">
    <source>
        <dbReference type="Pfam" id="PF01180"/>
    </source>
</evidence>
<dbReference type="GO" id="GO:0106430">
    <property type="term" value="F:dihydroorotate dehydrogenase (quinone) activity"/>
    <property type="evidence" value="ECO:0007669"/>
    <property type="project" value="UniProtKB-EC"/>
</dbReference>
<feature type="active site" description="Nucleophile" evidence="11">
    <location>
        <position position="181"/>
    </location>
</feature>
<feature type="binding site" evidence="11">
    <location>
        <position position="178"/>
    </location>
    <ligand>
        <name>substrate</name>
    </ligand>
</feature>
<comment type="similarity">
    <text evidence="4 11">Belongs to the dihydroorotate dehydrogenase family. Type 2 subfamily.</text>
</comment>
<feature type="binding site" evidence="11">
    <location>
        <position position="266"/>
    </location>
    <ligand>
        <name>FMN</name>
        <dbReference type="ChEBI" id="CHEBI:58210"/>
    </ligand>
</feature>
<protein>
    <recommendedName>
        <fullName evidence="11">Dihydroorotate dehydrogenase (quinone)</fullName>
        <ecNumber evidence="11">1.3.5.2</ecNumber>
    </recommendedName>
    <alternativeName>
        <fullName evidence="11">DHOdehase</fullName>
        <shortName evidence="11">DHOD</shortName>
        <shortName evidence="11">DHODase</shortName>
    </alternativeName>
    <alternativeName>
        <fullName evidence="11">Dihydroorotate oxidase</fullName>
    </alternativeName>
</protein>
<dbReference type="NCBIfam" id="NF003652">
    <property type="entry name" value="PRK05286.2-5"/>
    <property type="match status" value="1"/>
</dbReference>
<dbReference type="Gene3D" id="3.20.20.70">
    <property type="entry name" value="Aldolase class I"/>
    <property type="match status" value="1"/>
</dbReference>
<feature type="binding site" evidence="11">
    <location>
        <begin position="248"/>
        <end position="249"/>
    </location>
    <ligand>
        <name>substrate</name>
    </ligand>
</feature>
<evidence type="ECO:0000313" key="13">
    <source>
        <dbReference type="EMBL" id="KRO62562.1"/>
    </source>
</evidence>
<evidence type="ECO:0000256" key="8">
    <source>
        <dbReference type="ARBA" id="ARBA00023002"/>
    </source>
</evidence>
<keyword evidence="8 11" id="KW-0560">Oxidoreductase</keyword>
<dbReference type="PANTHER" id="PTHR48109">
    <property type="entry name" value="DIHYDROOROTATE DEHYDROGENASE (QUINONE), MITOCHONDRIAL-RELATED"/>
    <property type="match status" value="1"/>
</dbReference>
<dbReference type="UniPathway" id="UPA00070">
    <property type="reaction ID" value="UER00946"/>
</dbReference>
<feature type="binding site" evidence="11">
    <location>
        <position position="87"/>
    </location>
    <ligand>
        <name>FMN</name>
        <dbReference type="ChEBI" id="CHEBI:58210"/>
    </ligand>
</feature>
<comment type="catalytic activity">
    <reaction evidence="10 11">
        <text>(S)-dihydroorotate + a quinone = orotate + a quinol</text>
        <dbReference type="Rhea" id="RHEA:30187"/>
        <dbReference type="ChEBI" id="CHEBI:24646"/>
        <dbReference type="ChEBI" id="CHEBI:30839"/>
        <dbReference type="ChEBI" id="CHEBI:30864"/>
        <dbReference type="ChEBI" id="CHEBI:132124"/>
        <dbReference type="EC" id="1.3.5.2"/>
    </reaction>
</comment>
<reference evidence="13 14" key="1">
    <citation type="submission" date="2015-10" db="EMBL/GenBank/DDBJ databases">
        <title>Metagenome-Assembled Genomes uncover a global brackish microbiome.</title>
        <authorList>
            <person name="Hugerth L.W."/>
            <person name="Larsson J."/>
            <person name="Alneberg J."/>
            <person name="Lindh M.V."/>
            <person name="Legrand C."/>
            <person name="Pinhassi J."/>
            <person name="Andersson A.F."/>
        </authorList>
    </citation>
    <scope>NUCLEOTIDE SEQUENCE [LARGE SCALE GENOMIC DNA]</scope>
    <source>
        <strain evidence="13">BACL18 MAG-120507-bin52</strain>
    </source>
</reference>
<dbReference type="Proteomes" id="UP000051269">
    <property type="component" value="Unassembled WGS sequence"/>
</dbReference>
<keyword evidence="7 11" id="KW-0665">Pyrimidine biosynthesis</keyword>
<comment type="subunit">
    <text evidence="11">Monomer.</text>
</comment>
<dbReference type="InterPro" id="IPR001295">
    <property type="entry name" value="Dihydroorotate_DH_CS"/>
</dbReference>
<feature type="binding site" evidence="11">
    <location>
        <position position="295"/>
    </location>
    <ligand>
        <name>FMN</name>
        <dbReference type="ChEBI" id="CHEBI:58210"/>
    </ligand>
</feature>
<sequence length="334" mass="36644">MNLYSSLARPLLFRLSPEVAHHLTITSLRVPLTSRLLSLGKKTPSDPITLMNLPFRNRLGIAAGLDKNAEAPLAWRSLGFGFAELGTITLHPQPGNPKPRVFRYPQQQALINRLGFPNLGAEAIATRLRHLRERHTLHDFPIGINLGKSKVTPLEQAPLDYLGSLKLLQPLGDFFVVNISSPNTPGLRDLAKPDDLRRLLSTLQDFNRSCPKTKPLLLKISPDLAISDLPELVAATKEFELAGIVATNTTIQREAKEPNETGGLSGRPLTARALSLMHVLRPLLAKEQILVGVGGVMNSNDYQTRRAAGADLVQIYTGMVYLGPHAAWEILKTP</sequence>
<feature type="binding site" evidence="11">
    <location>
        <begin position="112"/>
        <end position="116"/>
    </location>
    <ligand>
        <name>substrate</name>
    </ligand>
</feature>
<dbReference type="PANTHER" id="PTHR48109:SF4">
    <property type="entry name" value="DIHYDROOROTATE DEHYDROGENASE (QUINONE), MITOCHONDRIAL"/>
    <property type="match status" value="1"/>
</dbReference>